<dbReference type="Pfam" id="PF24716">
    <property type="entry name" value="WapI"/>
    <property type="match status" value="1"/>
</dbReference>
<dbReference type="OrthoDB" id="3404075at2"/>
<keyword evidence="2" id="KW-1185">Reference proteome</keyword>
<name>A0A5C4VY41_9ACTN</name>
<reference evidence="1 2" key="1">
    <citation type="submission" date="2019-10" db="EMBL/GenBank/DDBJ databases">
        <title>Nonomuraea sp. nov., isolated from Phyllanthus amarus.</title>
        <authorList>
            <person name="Klykleung N."/>
            <person name="Tanasupawat S."/>
        </authorList>
    </citation>
    <scope>NUCLEOTIDE SEQUENCE [LARGE SCALE GENOMIC DNA]</scope>
    <source>
        <strain evidence="1 2">PA1-10</strain>
    </source>
</reference>
<dbReference type="Proteomes" id="UP000312512">
    <property type="component" value="Unassembled WGS sequence"/>
</dbReference>
<accession>A0A5C4VY41</accession>
<dbReference type="AlphaFoldDB" id="A0A5C4VY41"/>
<dbReference type="EMBL" id="VDLX02000015">
    <property type="protein sequence ID" value="KAB8190742.1"/>
    <property type="molecule type" value="Genomic_DNA"/>
</dbReference>
<dbReference type="InterPro" id="IPR056510">
    <property type="entry name" value="WapI"/>
</dbReference>
<gene>
    <name evidence="1" type="ORF">FH608_034385</name>
</gene>
<protein>
    <submittedName>
        <fullName evidence="1">Uncharacterized protein</fullName>
    </submittedName>
</protein>
<sequence length="154" mass="16946">MKDERMEHAEVLIGRGGSIDHVLIRVLGRMHPGSTDFWDGNWLTSPIHVRAGGFTAKVDAGLRVDELRDFRAALERVYAEVRGAATLSSLEHWIELTVECHPTGSLSISGTVADHPGMRNTLHFEIDGLDQTDIPALVNALVAVEKQFPVLGRE</sequence>
<comment type="caution">
    <text evidence="1">The sequence shown here is derived from an EMBL/GenBank/DDBJ whole genome shotgun (WGS) entry which is preliminary data.</text>
</comment>
<evidence type="ECO:0000313" key="1">
    <source>
        <dbReference type="EMBL" id="KAB8190742.1"/>
    </source>
</evidence>
<evidence type="ECO:0000313" key="2">
    <source>
        <dbReference type="Proteomes" id="UP000312512"/>
    </source>
</evidence>
<organism evidence="1 2">
    <name type="scientific">Nonomuraea phyllanthi</name>
    <dbReference type="NCBI Taxonomy" id="2219224"/>
    <lineage>
        <taxon>Bacteria</taxon>
        <taxon>Bacillati</taxon>
        <taxon>Actinomycetota</taxon>
        <taxon>Actinomycetes</taxon>
        <taxon>Streptosporangiales</taxon>
        <taxon>Streptosporangiaceae</taxon>
        <taxon>Nonomuraea</taxon>
    </lineage>
</organism>
<proteinExistence type="predicted"/>